<accession>A0A853A8V9</accession>
<reference evidence="3 4" key="1">
    <citation type="submission" date="2020-07" db="EMBL/GenBank/DDBJ databases">
        <title>Sequencing the genomes of 1000 actinobacteria strains.</title>
        <authorList>
            <person name="Klenk H.-P."/>
        </authorList>
    </citation>
    <scope>NUCLEOTIDE SEQUENCE [LARGE SCALE GENOMIC DNA]</scope>
    <source>
        <strain evidence="3 4">DSM 42178</strain>
    </source>
</reference>
<keyword evidence="2" id="KW-0472">Membrane</keyword>
<feature type="compositionally biased region" description="Basic residues" evidence="1">
    <location>
        <begin position="107"/>
        <end position="121"/>
    </location>
</feature>
<name>A0A853A8V9_9ACTN</name>
<evidence type="ECO:0000313" key="3">
    <source>
        <dbReference type="EMBL" id="NYI07071.1"/>
    </source>
</evidence>
<dbReference type="EMBL" id="JACBZD010000001">
    <property type="protein sequence ID" value="NYI07071.1"/>
    <property type="molecule type" value="Genomic_DNA"/>
</dbReference>
<sequence>MPIMLVLNVAFAAVALWLLWEVLAQHRSPLLWRVLTLVGFLGVVAGVNGGSAEGIVVGVLVFGAGQLLVTRAVNSGRHSGWSLIGPGRRQPPAGGAGRPAVPAARGGGRRRAPSGRRRRGR</sequence>
<keyword evidence="2" id="KW-1133">Transmembrane helix</keyword>
<organism evidence="3 4">
    <name type="scientific">Allostreptomyces psammosilenae</name>
    <dbReference type="NCBI Taxonomy" id="1892865"/>
    <lineage>
        <taxon>Bacteria</taxon>
        <taxon>Bacillati</taxon>
        <taxon>Actinomycetota</taxon>
        <taxon>Actinomycetes</taxon>
        <taxon>Kitasatosporales</taxon>
        <taxon>Streptomycetaceae</taxon>
        <taxon>Allostreptomyces</taxon>
    </lineage>
</organism>
<proteinExistence type="predicted"/>
<evidence type="ECO:0000256" key="1">
    <source>
        <dbReference type="SAM" id="MobiDB-lite"/>
    </source>
</evidence>
<feature type="transmembrane region" description="Helical" evidence="2">
    <location>
        <begin position="34"/>
        <end position="62"/>
    </location>
</feature>
<gene>
    <name evidence="3" type="ORF">FHU37_004014</name>
</gene>
<keyword evidence="4" id="KW-1185">Reference proteome</keyword>
<dbReference type="AlphaFoldDB" id="A0A853A8V9"/>
<protein>
    <submittedName>
        <fullName evidence="3">Uncharacterized protein</fullName>
    </submittedName>
</protein>
<feature type="region of interest" description="Disordered" evidence="1">
    <location>
        <begin position="77"/>
        <end position="121"/>
    </location>
</feature>
<evidence type="ECO:0000256" key="2">
    <source>
        <dbReference type="SAM" id="Phobius"/>
    </source>
</evidence>
<keyword evidence="2" id="KW-0812">Transmembrane</keyword>
<dbReference type="Proteomes" id="UP000567795">
    <property type="component" value="Unassembled WGS sequence"/>
</dbReference>
<evidence type="ECO:0000313" key="4">
    <source>
        <dbReference type="Proteomes" id="UP000567795"/>
    </source>
</evidence>
<comment type="caution">
    <text evidence="3">The sequence shown here is derived from an EMBL/GenBank/DDBJ whole genome shotgun (WGS) entry which is preliminary data.</text>
</comment>
<feature type="compositionally biased region" description="Low complexity" evidence="1">
    <location>
        <begin position="85"/>
        <end position="104"/>
    </location>
</feature>
<dbReference type="RefSeq" id="WP_179815551.1">
    <property type="nucleotide sequence ID" value="NZ_JACBZD010000001.1"/>
</dbReference>